<evidence type="ECO:0000256" key="1">
    <source>
        <dbReference type="SAM" id="MobiDB-lite"/>
    </source>
</evidence>
<feature type="region of interest" description="Disordered" evidence="1">
    <location>
        <begin position="513"/>
        <end position="576"/>
    </location>
</feature>
<proteinExistence type="predicted"/>
<evidence type="ECO:0000313" key="2">
    <source>
        <dbReference type="EMBL" id="KZL80874.1"/>
    </source>
</evidence>
<evidence type="ECO:0000313" key="3">
    <source>
        <dbReference type="Proteomes" id="UP000076584"/>
    </source>
</evidence>
<dbReference type="Proteomes" id="UP000076584">
    <property type="component" value="Unassembled WGS sequence"/>
</dbReference>
<dbReference type="PANTHER" id="PTHR42037">
    <property type="match status" value="1"/>
</dbReference>
<dbReference type="STRING" id="1573173.A0A167B4E8"/>
<dbReference type="EMBL" id="LFIW01001807">
    <property type="protein sequence ID" value="KZL80874.1"/>
    <property type="molecule type" value="Genomic_DNA"/>
</dbReference>
<dbReference type="Pfam" id="PF14441">
    <property type="entry name" value="OTT_1508_deam"/>
    <property type="match status" value="1"/>
</dbReference>
<feature type="compositionally biased region" description="Acidic residues" evidence="1">
    <location>
        <begin position="566"/>
        <end position="576"/>
    </location>
</feature>
<dbReference type="AlphaFoldDB" id="A0A167B4E8"/>
<sequence>MRRLVVRHETTNCRASQQCLRWLGVQLQDKEGSKNLRILSPQSFETPHIIPIKPVPLPCSIHAIMPSATTNQATTNVGPTNGKVVQLFYLCSLFAAVNESCKDMNNITYSSANSDNDRAPTPFQVFLCKLAQICDTEKGGDTITALVALRGANGPAYRFASNNRKKTELDDTKKFLSDLLDFVGKNPDGLAEKPLKKQVLWRILEFNFPRVDWYLKRVVISIGECIEKSLSAETQDGSDIVLQLRQIEAKASFPRDMSSGYNARPKFLSDCETLMKAIHYAKETGFNKAMNERASVGDSEAVHSWCELRHYLGRLLSYRQAADSIVGAYKKWPELFTDFTVEHIPSSRLVRLSLPKPTLSPMEVIPAAFPDMNVDEYASHIEQLRDYNLDGHIQDKLRQKPMRQLVHCEVHLQNFLVRTKMAEPDDYWNKSMFIATSKPPCRLCRYYFNDPENDFLVQSSHMNVYSKWRLPDIYEGQDENTLTRQEELLDDIIEQMQQDTLHIVREQLPQWKRNDSRTDSWTGQSAMLGNGQKERSDTRNSGRVSTMSGASGWGMRTERHHFESPSSDDDSDYDNL</sequence>
<gene>
    <name evidence="2" type="ORF">CI238_01917</name>
</gene>
<reference evidence="2 3" key="1">
    <citation type="submission" date="2015-06" db="EMBL/GenBank/DDBJ databases">
        <title>Survival trade-offs in plant roots during colonization by closely related pathogenic and mutualistic fungi.</title>
        <authorList>
            <person name="Hacquard S."/>
            <person name="Kracher B."/>
            <person name="Hiruma K."/>
            <person name="Weinman A."/>
            <person name="Muench P."/>
            <person name="Garrido Oter R."/>
            <person name="Ver Loren van Themaat E."/>
            <person name="Dallerey J.-F."/>
            <person name="Damm U."/>
            <person name="Henrissat B."/>
            <person name="Lespinet O."/>
            <person name="Thon M."/>
            <person name="Kemen E."/>
            <person name="McHardy A.C."/>
            <person name="Schulze-Lefert P."/>
            <person name="O'Connell R.J."/>
        </authorList>
    </citation>
    <scope>NUCLEOTIDE SEQUENCE [LARGE SCALE GENOMIC DNA]</scope>
    <source>
        <strain evidence="2 3">MAFF 238704</strain>
    </source>
</reference>
<protein>
    <submittedName>
        <fullName evidence="2">Uncharacterized protein</fullName>
    </submittedName>
</protein>
<name>A0A167B4E8_COLIC</name>
<keyword evidence="3" id="KW-1185">Reference proteome</keyword>
<dbReference type="PANTHER" id="PTHR42037:SF1">
    <property type="match status" value="1"/>
</dbReference>
<organism evidence="2 3">
    <name type="scientific">Colletotrichum incanum</name>
    <name type="common">Soybean anthracnose fungus</name>
    <dbReference type="NCBI Taxonomy" id="1573173"/>
    <lineage>
        <taxon>Eukaryota</taxon>
        <taxon>Fungi</taxon>
        <taxon>Dikarya</taxon>
        <taxon>Ascomycota</taxon>
        <taxon>Pezizomycotina</taxon>
        <taxon>Sordariomycetes</taxon>
        <taxon>Hypocreomycetidae</taxon>
        <taxon>Glomerellales</taxon>
        <taxon>Glomerellaceae</taxon>
        <taxon>Colletotrichum</taxon>
        <taxon>Colletotrichum spaethianum species complex</taxon>
    </lineage>
</organism>
<dbReference type="InterPro" id="IPR027796">
    <property type="entry name" value="OTT_1508_deam-like"/>
</dbReference>
<accession>A0A167B4E8</accession>
<comment type="caution">
    <text evidence="2">The sequence shown here is derived from an EMBL/GenBank/DDBJ whole genome shotgun (WGS) entry which is preliminary data.</text>
</comment>